<keyword evidence="4" id="KW-1185">Reference proteome</keyword>
<evidence type="ECO:0000313" key="4">
    <source>
        <dbReference type="Proteomes" id="UP000282971"/>
    </source>
</evidence>
<feature type="compositionally biased region" description="Polar residues" evidence="1">
    <location>
        <begin position="22"/>
        <end position="33"/>
    </location>
</feature>
<gene>
    <name evidence="3" type="ORF">EOD43_12875</name>
</gene>
<organism evidence="3 4">
    <name type="scientific">Sphingomonas crocodyli</name>
    <dbReference type="NCBI Taxonomy" id="1979270"/>
    <lineage>
        <taxon>Bacteria</taxon>
        <taxon>Pseudomonadati</taxon>
        <taxon>Pseudomonadota</taxon>
        <taxon>Alphaproteobacteria</taxon>
        <taxon>Sphingomonadales</taxon>
        <taxon>Sphingomonadaceae</taxon>
        <taxon>Sphingomonas</taxon>
    </lineage>
</organism>
<dbReference type="Proteomes" id="UP000282971">
    <property type="component" value="Unassembled WGS sequence"/>
</dbReference>
<dbReference type="RefSeq" id="WP_127744258.1">
    <property type="nucleotide sequence ID" value="NZ_SACN01000001.1"/>
</dbReference>
<dbReference type="EMBL" id="SACN01000001">
    <property type="protein sequence ID" value="RVT94683.1"/>
    <property type="molecule type" value="Genomic_DNA"/>
</dbReference>
<accession>A0A437MAU7</accession>
<evidence type="ECO:0000256" key="2">
    <source>
        <dbReference type="SAM" id="SignalP"/>
    </source>
</evidence>
<dbReference type="AlphaFoldDB" id="A0A437MAU7"/>
<evidence type="ECO:0000256" key="1">
    <source>
        <dbReference type="SAM" id="MobiDB-lite"/>
    </source>
</evidence>
<feature type="chain" id="PRO_5019545258" evidence="2">
    <location>
        <begin position="22"/>
        <end position="168"/>
    </location>
</feature>
<feature type="signal peptide" evidence="2">
    <location>
        <begin position="1"/>
        <end position="21"/>
    </location>
</feature>
<dbReference type="OrthoDB" id="7211066at2"/>
<reference evidence="3 4" key="1">
    <citation type="submission" date="2019-01" db="EMBL/GenBank/DDBJ databases">
        <authorList>
            <person name="Chen W.-M."/>
        </authorList>
    </citation>
    <scope>NUCLEOTIDE SEQUENCE [LARGE SCALE GENOMIC DNA]</scope>
    <source>
        <strain evidence="3 4">CCP-7</strain>
    </source>
</reference>
<evidence type="ECO:0000313" key="3">
    <source>
        <dbReference type="EMBL" id="RVT94683.1"/>
    </source>
</evidence>
<keyword evidence="2" id="KW-0732">Signal</keyword>
<name>A0A437MAU7_9SPHN</name>
<protein>
    <submittedName>
        <fullName evidence="3">Uncharacterized protein</fullName>
    </submittedName>
</protein>
<sequence>MKIGLGVFGAVMLVAGSAAMAQNTSSPSEQNGWQDAGKKAGRIASQPGRDVGAVKTKVPPVLQAARDNPYAISGMNCTTIAKAITDLNGALGPDFVKGPAKKENRAGKVAEAGGQTVINSLIPFRGLVREATGAAPAQRRLNAAIDAGYARRGFLRGVHLARKCRTKY</sequence>
<feature type="region of interest" description="Disordered" evidence="1">
    <location>
        <begin position="22"/>
        <end position="49"/>
    </location>
</feature>
<comment type="caution">
    <text evidence="3">The sequence shown here is derived from an EMBL/GenBank/DDBJ whole genome shotgun (WGS) entry which is preliminary data.</text>
</comment>
<proteinExistence type="predicted"/>